<dbReference type="AlphaFoldDB" id="A0A403N4C5"/>
<gene>
    <name evidence="2" type="ORF">EAK82_26595</name>
</gene>
<dbReference type="Proteomes" id="UP000885392">
    <property type="component" value="Unassembled WGS sequence"/>
</dbReference>
<keyword evidence="1" id="KW-0732">Signal</keyword>
<feature type="signal peptide" evidence="1">
    <location>
        <begin position="1"/>
        <end position="21"/>
    </location>
</feature>
<feature type="chain" id="PRO_5019019644" description="Lipoprotein" evidence="1">
    <location>
        <begin position="22"/>
        <end position="134"/>
    </location>
</feature>
<reference evidence="2" key="1">
    <citation type="submission" date="2018-10" db="EMBL/GenBank/DDBJ databases">
        <authorList>
            <consortium name="PulseNet: The National Subtyping Network for Foodborne Disease Surveillance"/>
            <person name="Tarr C.L."/>
            <person name="Trees E."/>
            <person name="Katz L.S."/>
            <person name="Carleton-Romer H.A."/>
            <person name="Stroika S."/>
            <person name="Kucerova Z."/>
            <person name="Roache K.F."/>
            <person name="Sabol A.L."/>
            <person name="Besser J."/>
            <person name="Gerner-Smidt P."/>
        </authorList>
    </citation>
    <scope>NUCLEOTIDE SEQUENCE [LARGE SCALE GENOMIC DNA]</scope>
    <source>
        <strain evidence="2">PNUSAS038541</strain>
    </source>
</reference>
<comment type="caution">
    <text evidence="2">The sequence shown here is derived from an EMBL/GenBank/DDBJ whole genome shotgun (WGS) entry which is preliminary data.</text>
</comment>
<organism evidence="2">
    <name type="scientific">Salmonella enterica</name>
    <name type="common">Salmonella choleraesuis</name>
    <dbReference type="NCBI Taxonomy" id="28901"/>
    <lineage>
        <taxon>Bacteria</taxon>
        <taxon>Pseudomonadati</taxon>
        <taxon>Pseudomonadota</taxon>
        <taxon>Gammaproteobacteria</taxon>
        <taxon>Enterobacterales</taxon>
        <taxon>Enterobacteriaceae</taxon>
        <taxon>Salmonella</taxon>
    </lineage>
</organism>
<accession>A0A403N4C5</accession>
<dbReference type="PROSITE" id="PS51257">
    <property type="entry name" value="PROKAR_LIPOPROTEIN"/>
    <property type="match status" value="1"/>
</dbReference>
<evidence type="ECO:0000256" key="1">
    <source>
        <dbReference type="SAM" id="SignalP"/>
    </source>
</evidence>
<evidence type="ECO:0000313" key="2">
    <source>
        <dbReference type="EMBL" id="MLW03665.1"/>
    </source>
</evidence>
<name>A0A403N4C5_SALER</name>
<sequence>MRKLTYIILGAALLTGCGAGALPEAVSHLDTADVGQYPDNYKEIVKSAIDDILKDPDTAKFYDFTPPRKEVAYVHGVVYGYSSCVVVNAKNAYGGYTGKTLYWVFMRDNKVLRIQNTSELDGDYIYPGRHVNCT</sequence>
<evidence type="ECO:0008006" key="3">
    <source>
        <dbReference type="Google" id="ProtNLM"/>
    </source>
</evidence>
<dbReference type="EMBL" id="RVIJ01000056">
    <property type="protein sequence ID" value="MLW03665.1"/>
    <property type="molecule type" value="Genomic_DNA"/>
</dbReference>
<protein>
    <recommendedName>
        <fullName evidence="3">Lipoprotein</fullName>
    </recommendedName>
</protein>
<proteinExistence type="predicted"/>